<reference evidence="4 5" key="1">
    <citation type="submission" date="2016-10" db="EMBL/GenBank/DDBJ databases">
        <authorList>
            <person name="de Groot N.N."/>
        </authorList>
    </citation>
    <scope>NUCLEOTIDE SEQUENCE [LARGE SCALE GENOMIC DNA]</scope>
    <source>
        <strain evidence="4 5">DSM 1283</strain>
    </source>
</reference>
<dbReference type="AlphaFoldDB" id="A0A1I5HX07"/>
<evidence type="ECO:0000313" key="5">
    <source>
        <dbReference type="Proteomes" id="UP000198806"/>
    </source>
</evidence>
<organism evidence="4 5">
    <name type="scientific">Anaerocolumna aminovalerica</name>
    <dbReference type="NCBI Taxonomy" id="1527"/>
    <lineage>
        <taxon>Bacteria</taxon>
        <taxon>Bacillati</taxon>
        <taxon>Bacillota</taxon>
        <taxon>Clostridia</taxon>
        <taxon>Lachnospirales</taxon>
        <taxon>Lachnospiraceae</taxon>
        <taxon>Anaerocolumna</taxon>
    </lineage>
</organism>
<dbReference type="EMBL" id="FOWD01000036">
    <property type="protein sequence ID" value="SFO52888.1"/>
    <property type="molecule type" value="Genomic_DNA"/>
</dbReference>
<dbReference type="Gene3D" id="2.40.260.10">
    <property type="entry name" value="Sortase"/>
    <property type="match status" value="1"/>
</dbReference>
<dbReference type="Pfam" id="PF04203">
    <property type="entry name" value="Sortase"/>
    <property type="match status" value="1"/>
</dbReference>
<dbReference type="RefSeq" id="WP_207650156.1">
    <property type="nucleotide sequence ID" value="NZ_BAABFM010000061.1"/>
</dbReference>
<feature type="active site" description="Proton donor/acceptor" evidence="2">
    <location>
        <position position="170"/>
    </location>
</feature>
<dbReference type="InterPro" id="IPR042000">
    <property type="entry name" value="Sortase_D_2"/>
</dbReference>
<sequence>MKNGKKNKFLSISFISIGLLVMIYPKASDLYKMYRQQKLIKIWQESFTVIESSSGGDTDYNNYSEDDSFNKAEELKNQNKENIMGISGNNMENTNDSLSNTEDNNEANDESISEKMKEDISIEGIIKIEKIDLELPILTDATEKNMKISVASIKGTGKPGQIGNYAIAGHRSHTYGKNFNRLDEVETGDFIIINDGKNQFNYEIIEKVYVKPEEVEVLEGNGTDKEITLVTCHPMINPTHRLIIKGEIQE</sequence>
<accession>A0A1I5HX07</accession>
<protein>
    <submittedName>
        <fullName evidence="4">Sortase A</fullName>
    </submittedName>
</protein>
<evidence type="ECO:0000256" key="3">
    <source>
        <dbReference type="SAM" id="MobiDB-lite"/>
    </source>
</evidence>
<dbReference type="Proteomes" id="UP000198806">
    <property type="component" value="Unassembled WGS sequence"/>
</dbReference>
<dbReference type="CDD" id="cd06166">
    <property type="entry name" value="Sortase_D_2"/>
    <property type="match status" value="1"/>
</dbReference>
<dbReference type="GO" id="GO:0016787">
    <property type="term" value="F:hydrolase activity"/>
    <property type="evidence" value="ECO:0007669"/>
    <property type="project" value="UniProtKB-KW"/>
</dbReference>
<feature type="active site" description="Acyl-thioester intermediate" evidence="2">
    <location>
        <position position="232"/>
    </location>
</feature>
<dbReference type="STRING" id="1527.SAMN04489757_13625"/>
<gene>
    <name evidence="4" type="ORF">SAMN04489757_13625</name>
</gene>
<dbReference type="NCBIfam" id="TIGR01076">
    <property type="entry name" value="sortase_fam"/>
    <property type="match status" value="1"/>
</dbReference>
<name>A0A1I5HX07_9FIRM</name>
<proteinExistence type="predicted"/>
<keyword evidence="1" id="KW-0378">Hydrolase</keyword>
<feature type="compositionally biased region" description="Polar residues" evidence="3">
    <location>
        <begin position="87"/>
        <end position="102"/>
    </location>
</feature>
<dbReference type="SUPFAM" id="SSF63817">
    <property type="entry name" value="Sortase"/>
    <property type="match status" value="1"/>
</dbReference>
<evidence type="ECO:0000313" key="4">
    <source>
        <dbReference type="EMBL" id="SFO52888.1"/>
    </source>
</evidence>
<dbReference type="InterPro" id="IPR023365">
    <property type="entry name" value="Sortase_dom-sf"/>
</dbReference>
<keyword evidence="5" id="KW-1185">Reference proteome</keyword>
<feature type="region of interest" description="Disordered" evidence="3">
    <location>
        <begin position="84"/>
        <end position="114"/>
    </location>
</feature>
<dbReference type="InterPro" id="IPR005754">
    <property type="entry name" value="Sortase"/>
</dbReference>
<evidence type="ECO:0000256" key="1">
    <source>
        <dbReference type="ARBA" id="ARBA00022801"/>
    </source>
</evidence>
<evidence type="ECO:0000256" key="2">
    <source>
        <dbReference type="PIRSR" id="PIRSR605754-1"/>
    </source>
</evidence>